<dbReference type="SUPFAM" id="SSF46894">
    <property type="entry name" value="C-terminal effector domain of the bipartite response regulators"/>
    <property type="match status" value="1"/>
</dbReference>
<feature type="region of interest" description="Disordered" evidence="4">
    <location>
        <begin position="1058"/>
        <end position="1077"/>
    </location>
</feature>
<dbReference type="InterPro" id="IPR029787">
    <property type="entry name" value="Nucleotide_cyclase"/>
</dbReference>
<dbReference type="SUPFAM" id="SSF52540">
    <property type="entry name" value="P-loop containing nucleoside triphosphate hydrolases"/>
    <property type="match status" value="1"/>
</dbReference>
<dbReference type="InterPro" id="IPR000792">
    <property type="entry name" value="Tscrpt_reg_LuxR_C"/>
</dbReference>
<dbReference type="PANTHER" id="PTHR47691:SF3">
    <property type="entry name" value="HTH-TYPE TRANSCRIPTIONAL REGULATOR RV0890C-RELATED"/>
    <property type="match status" value="1"/>
</dbReference>
<gene>
    <name evidence="6" type="ORF">F6B93_12800</name>
</gene>
<dbReference type="InterPro" id="IPR016032">
    <property type="entry name" value="Sig_transdc_resp-reg_C-effctor"/>
</dbReference>
<evidence type="ECO:0000259" key="5">
    <source>
        <dbReference type="PROSITE" id="PS50043"/>
    </source>
</evidence>
<dbReference type="CDD" id="cd06170">
    <property type="entry name" value="LuxR_C_like"/>
    <property type="match status" value="1"/>
</dbReference>
<dbReference type="SMART" id="SM00421">
    <property type="entry name" value="HTH_LUXR"/>
    <property type="match status" value="1"/>
</dbReference>
<dbReference type="InterPro" id="IPR036388">
    <property type="entry name" value="WH-like_DNA-bd_sf"/>
</dbReference>
<evidence type="ECO:0000256" key="2">
    <source>
        <dbReference type="ARBA" id="ARBA00023125"/>
    </source>
</evidence>
<proteinExistence type="predicted"/>
<accession>A0A975PZH6</accession>
<dbReference type="PANTHER" id="PTHR47691">
    <property type="entry name" value="REGULATOR-RELATED"/>
    <property type="match status" value="1"/>
</dbReference>
<sequence>MAVASACLGDAVAELVVDHGGVLLVEKGEGDSFVAAFARASDAVGCALRLQQAPLTPIRLRIAVHTGQVGLGDDATYGGPTINKTGCVRDLAHGGQTLLSGATELLVVDWLPVDAWLTDLGAYQLDDLPRPERLVQLCHPSVGNEFPPLRTDNSVGTHNVPVHLTSFVGRGAQMTQVRNLLVDNRLVTLTGAGGIGKTRLGAEVAVRIASEFCDGVWYVDLAPISDPAVVAVAVARVVGLPDRPGMTTMEALVQFVGERQMLIVLDNCEHLLVAVASLAVELLGSCAGLTVLATSREPLGVSGEAMFVVPSLSLADEAGELFADRVRRVRPDFAVTEDNGAAVAEICRRLDGMPLAIELAAARVRALSLEEIAAGLDDRFRLLTGGARTALRRQQTLRASVEWSDALLTEDERIVLRRLAVFVGGFSLDAAQAVAGDTQVQGYQVLDHLVQLIDKSLVVAESTGGSTRYRFLETVRQYALEKLGGAGEAHDVRDRHRDYYTSLAVLLLAPARSDHEQRLARAWDEMDNFRGAFGWSLETGAIGRALELASSLEPLWQAHGWIQEGLGWLETGLAETDGPSGAPEFRVQAVASRATLLSLDGVAASVEETEEALTIARTLDDRVSLVRALMARGCASLYDAEAAGPYFEEAVKLAREIGDSWLLSQALLRQTMPAIFAGDSATTITAAGKALEAAEATGDRFAARHCRLLKGIAMFLQGDLVAASANLGEVIDEATAAHDAMFRVYALAMESMARAFQGDAVGARACADAAMEGCAELPGFHKGRAYAGVAAACLAAGDADAAWRASEEARQRIGLEPVTIGLYLWAALGPLGCGDLAAARRWADDVVLATKGMPLGSALSTRSRVAIAQQHLDQAERDAYEALAIASHSGSHLVVPDVFECLADLAREAGNHRDAARLCGAANTARQHTGAVRFKILDESSAATVVALREALGNNDFDKAWAQGAAMSAEEAIAYVQRGRGERERERNRPSEGWASLTPTELQIVRLVSEGLANKEIARRLFVSPRTIQVHLTHTYAKLRLTSRVQLAQEAARHACLPVQDEAAPPHRHNSPTRPHL</sequence>
<dbReference type="Gene3D" id="3.40.50.300">
    <property type="entry name" value="P-loop containing nucleotide triphosphate hydrolases"/>
    <property type="match status" value="1"/>
</dbReference>
<keyword evidence="7" id="KW-1185">Reference proteome</keyword>
<dbReference type="PROSITE" id="PS50043">
    <property type="entry name" value="HTH_LUXR_2"/>
    <property type="match status" value="1"/>
</dbReference>
<dbReference type="Gene3D" id="3.30.70.1230">
    <property type="entry name" value="Nucleotide cyclase"/>
    <property type="match status" value="1"/>
</dbReference>
<evidence type="ECO:0000256" key="1">
    <source>
        <dbReference type="ARBA" id="ARBA00023015"/>
    </source>
</evidence>
<reference evidence="6" key="1">
    <citation type="submission" date="2019-12" db="EMBL/GenBank/DDBJ databases">
        <title>Mycobacterium spongiae sp. nov.</title>
        <authorList>
            <person name="Stinear T."/>
        </authorList>
    </citation>
    <scope>NUCLEOTIDE SEQUENCE</scope>
    <source>
        <strain evidence="6">FSD4b-SM</strain>
    </source>
</reference>
<dbReference type="SUPFAM" id="SSF55073">
    <property type="entry name" value="Nucleotide cyclase"/>
    <property type="match status" value="1"/>
</dbReference>
<dbReference type="Gene3D" id="1.25.40.10">
    <property type="entry name" value="Tetratricopeptide repeat domain"/>
    <property type="match status" value="1"/>
</dbReference>
<dbReference type="Pfam" id="PF00196">
    <property type="entry name" value="GerE"/>
    <property type="match status" value="1"/>
</dbReference>
<organism evidence="6 7">
    <name type="scientific">Mycobacterium spongiae</name>
    <dbReference type="NCBI Taxonomy" id="886343"/>
    <lineage>
        <taxon>Bacteria</taxon>
        <taxon>Bacillati</taxon>
        <taxon>Actinomycetota</taxon>
        <taxon>Actinomycetes</taxon>
        <taxon>Mycobacteriales</taxon>
        <taxon>Mycobacteriaceae</taxon>
        <taxon>Mycobacterium</taxon>
    </lineage>
</organism>
<dbReference type="Pfam" id="PF25872">
    <property type="entry name" value="HTH_77"/>
    <property type="match status" value="1"/>
</dbReference>
<evidence type="ECO:0000256" key="4">
    <source>
        <dbReference type="SAM" id="MobiDB-lite"/>
    </source>
</evidence>
<dbReference type="PROSITE" id="PS00622">
    <property type="entry name" value="HTH_LUXR_1"/>
    <property type="match status" value="1"/>
</dbReference>
<name>A0A975PZH6_9MYCO</name>
<dbReference type="PRINTS" id="PR00364">
    <property type="entry name" value="DISEASERSIST"/>
</dbReference>
<dbReference type="AlphaFoldDB" id="A0A975PZH6"/>
<dbReference type="SUPFAM" id="SSF48452">
    <property type="entry name" value="TPR-like"/>
    <property type="match status" value="1"/>
</dbReference>
<evidence type="ECO:0000313" key="6">
    <source>
        <dbReference type="EMBL" id="QUR69779.1"/>
    </source>
</evidence>
<feature type="domain" description="HTH luxR-type" evidence="5">
    <location>
        <begin position="990"/>
        <end position="1055"/>
    </location>
</feature>
<dbReference type="Gene3D" id="1.10.10.10">
    <property type="entry name" value="Winged helix-like DNA-binding domain superfamily/Winged helix DNA-binding domain"/>
    <property type="match status" value="1"/>
</dbReference>
<dbReference type="InterPro" id="IPR058852">
    <property type="entry name" value="HTH_77"/>
</dbReference>
<evidence type="ECO:0000256" key="3">
    <source>
        <dbReference type="ARBA" id="ARBA00023163"/>
    </source>
</evidence>
<dbReference type="PRINTS" id="PR00038">
    <property type="entry name" value="HTHLUXR"/>
</dbReference>
<dbReference type="GO" id="GO:0006355">
    <property type="term" value="P:regulation of DNA-templated transcription"/>
    <property type="evidence" value="ECO:0007669"/>
    <property type="project" value="InterPro"/>
</dbReference>
<evidence type="ECO:0000313" key="7">
    <source>
        <dbReference type="Proteomes" id="UP000682202"/>
    </source>
</evidence>
<protein>
    <submittedName>
        <fullName evidence="6">LuxR family transcriptional regulator</fullName>
    </submittedName>
</protein>
<keyword evidence="2" id="KW-0238">DNA-binding</keyword>
<dbReference type="KEGG" id="mspg:F6B93_12800"/>
<dbReference type="Proteomes" id="UP000682202">
    <property type="component" value="Chromosome"/>
</dbReference>
<dbReference type="InterPro" id="IPR027417">
    <property type="entry name" value="P-loop_NTPase"/>
</dbReference>
<dbReference type="GO" id="GO:0003677">
    <property type="term" value="F:DNA binding"/>
    <property type="evidence" value="ECO:0007669"/>
    <property type="project" value="UniProtKB-KW"/>
</dbReference>
<feature type="compositionally biased region" description="Basic residues" evidence="4">
    <location>
        <begin position="1066"/>
        <end position="1077"/>
    </location>
</feature>
<dbReference type="EMBL" id="CP046600">
    <property type="protein sequence ID" value="QUR69779.1"/>
    <property type="molecule type" value="Genomic_DNA"/>
</dbReference>
<keyword evidence="1" id="KW-0805">Transcription regulation</keyword>
<dbReference type="InterPro" id="IPR011990">
    <property type="entry name" value="TPR-like_helical_dom_sf"/>
</dbReference>
<dbReference type="FunFam" id="1.10.10.10:FF:000553">
    <property type="entry name" value="Transcriptional regulator, LuxR family"/>
    <property type="match status" value="1"/>
</dbReference>
<keyword evidence="3" id="KW-0804">Transcription</keyword>